<organism evidence="1 2">
    <name type="scientific">Rhodococcus wratislaviensis</name>
    <name type="common">Tsukamurella wratislaviensis</name>
    <dbReference type="NCBI Taxonomy" id="44752"/>
    <lineage>
        <taxon>Bacteria</taxon>
        <taxon>Bacillati</taxon>
        <taxon>Actinomycetota</taxon>
        <taxon>Actinomycetes</taxon>
        <taxon>Mycobacteriales</taxon>
        <taxon>Nocardiaceae</taxon>
        <taxon>Rhodococcus</taxon>
    </lineage>
</organism>
<accession>A0AB38FKD7</accession>
<dbReference type="AlphaFoldDB" id="A0AB38FKD7"/>
<name>A0AB38FKD7_RHOWR</name>
<dbReference type="Proteomes" id="UP000251211">
    <property type="component" value="Unassembled WGS sequence"/>
</dbReference>
<dbReference type="EMBL" id="UAUI01000024">
    <property type="protein sequence ID" value="SPZ42075.1"/>
    <property type="molecule type" value="Genomic_DNA"/>
</dbReference>
<comment type="caution">
    <text evidence="1">The sequence shown here is derived from an EMBL/GenBank/DDBJ whole genome shotgun (WGS) entry which is preliminary data.</text>
</comment>
<protein>
    <submittedName>
        <fullName evidence="1">Uncharacterized protein</fullName>
    </submittedName>
</protein>
<reference evidence="1 2" key="1">
    <citation type="submission" date="2018-06" db="EMBL/GenBank/DDBJ databases">
        <authorList>
            <consortium name="Pathogen Informatics"/>
            <person name="Doyle S."/>
        </authorList>
    </citation>
    <scope>NUCLEOTIDE SEQUENCE [LARGE SCALE GENOMIC DNA]</scope>
    <source>
        <strain evidence="1 2">NCTC13229</strain>
    </source>
</reference>
<proteinExistence type="predicted"/>
<evidence type="ECO:0000313" key="2">
    <source>
        <dbReference type="Proteomes" id="UP000251211"/>
    </source>
</evidence>
<sequence>MHTTATLHGRIDSTCVRDSSSVHPSLNLALGCDTCKSAPARWTARVHVWPCRMDHVLMCGTCLEYYRAIELPQPCAACGELFESRGQLVGCIAPIGGA</sequence>
<evidence type="ECO:0000313" key="1">
    <source>
        <dbReference type="EMBL" id="SPZ42075.1"/>
    </source>
</evidence>
<gene>
    <name evidence="1" type="ORF">NCTC13229_05590</name>
</gene>